<accession>A0A9P6B0W8</accession>
<reference evidence="2" key="1">
    <citation type="journal article" date="2020" name="Nat. Commun.">
        <title>Large-scale genome sequencing of mycorrhizal fungi provides insights into the early evolution of symbiotic traits.</title>
        <authorList>
            <person name="Miyauchi S."/>
            <person name="Kiss E."/>
            <person name="Kuo A."/>
            <person name="Drula E."/>
            <person name="Kohler A."/>
            <person name="Sanchez-Garcia M."/>
            <person name="Morin E."/>
            <person name="Andreopoulos B."/>
            <person name="Barry K.W."/>
            <person name="Bonito G."/>
            <person name="Buee M."/>
            <person name="Carver A."/>
            <person name="Chen C."/>
            <person name="Cichocki N."/>
            <person name="Clum A."/>
            <person name="Culley D."/>
            <person name="Crous P.W."/>
            <person name="Fauchery L."/>
            <person name="Girlanda M."/>
            <person name="Hayes R.D."/>
            <person name="Keri Z."/>
            <person name="LaButti K."/>
            <person name="Lipzen A."/>
            <person name="Lombard V."/>
            <person name="Magnuson J."/>
            <person name="Maillard F."/>
            <person name="Murat C."/>
            <person name="Nolan M."/>
            <person name="Ohm R.A."/>
            <person name="Pangilinan J."/>
            <person name="Pereira M.F."/>
            <person name="Perotto S."/>
            <person name="Peter M."/>
            <person name="Pfister S."/>
            <person name="Riley R."/>
            <person name="Sitrit Y."/>
            <person name="Stielow J.B."/>
            <person name="Szollosi G."/>
            <person name="Zifcakova L."/>
            <person name="Stursova M."/>
            <person name="Spatafora J.W."/>
            <person name="Tedersoo L."/>
            <person name="Vaario L.M."/>
            <person name="Yamada A."/>
            <person name="Yan M."/>
            <person name="Wang P."/>
            <person name="Xu J."/>
            <person name="Bruns T."/>
            <person name="Baldrian P."/>
            <person name="Vilgalys R."/>
            <person name="Dunand C."/>
            <person name="Henrissat B."/>
            <person name="Grigoriev I.V."/>
            <person name="Hibbett D."/>
            <person name="Nagy L.G."/>
            <person name="Martin F.M."/>
        </authorList>
    </citation>
    <scope>NUCLEOTIDE SEQUENCE</scope>
    <source>
        <strain evidence="2">UP504</strain>
    </source>
</reference>
<comment type="caution">
    <text evidence="2">The sequence shown here is derived from an EMBL/GenBank/DDBJ whole genome shotgun (WGS) entry which is preliminary data.</text>
</comment>
<keyword evidence="3" id="KW-1185">Reference proteome</keyword>
<name>A0A9P6B0W8_9AGAM</name>
<dbReference type="AlphaFoldDB" id="A0A9P6B0W8"/>
<evidence type="ECO:0000313" key="3">
    <source>
        <dbReference type="Proteomes" id="UP000886523"/>
    </source>
</evidence>
<proteinExistence type="predicted"/>
<organism evidence="2 3">
    <name type="scientific">Hydnum rufescens UP504</name>
    <dbReference type="NCBI Taxonomy" id="1448309"/>
    <lineage>
        <taxon>Eukaryota</taxon>
        <taxon>Fungi</taxon>
        <taxon>Dikarya</taxon>
        <taxon>Basidiomycota</taxon>
        <taxon>Agaricomycotina</taxon>
        <taxon>Agaricomycetes</taxon>
        <taxon>Cantharellales</taxon>
        <taxon>Hydnaceae</taxon>
        <taxon>Hydnum</taxon>
    </lineage>
</organism>
<sequence length="151" mass="17137">MQLSTVSDVPPTPHHDEFKVGAKLLLVKPLHKRHDVGRMESFSASDFIHFSTITGLDTIPVQRIARYQRIHWPFNHQFTVVTTVKIPPSALKTEIFSLQTTEGRRILLGDLDPLANGISFRIDRTSRVKLEHEDSEARASRGFRPSRNSIA</sequence>
<evidence type="ECO:0000256" key="1">
    <source>
        <dbReference type="SAM" id="MobiDB-lite"/>
    </source>
</evidence>
<feature type="region of interest" description="Disordered" evidence="1">
    <location>
        <begin position="131"/>
        <end position="151"/>
    </location>
</feature>
<protein>
    <submittedName>
        <fullName evidence="2">Uncharacterized protein</fullName>
    </submittedName>
</protein>
<gene>
    <name evidence="2" type="ORF">BS47DRAFT_771266</name>
</gene>
<dbReference type="Proteomes" id="UP000886523">
    <property type="component" value="Unassembled WGS sequence"/>
</dbReference>
<dbReference type="EMBL" id="MU128948">
    <property type="protein sequence ID" value="KAF9515608.1"/>
    <property type="molecule type" value="Genomic_DNA"/>
</dbReference>
<evidence type="ECO:0000313" key="2">
    <source>
        <dbReference type="EMBL" id="KAF9515608.1"/>
    </source>
</evidence>